<keyword evidence="2" id="KW-1133">Transmembrane helix</keyword>
<protein>
    <submittedName>
        <fullName evidence="3">Uncharacterized protein</fullName>
    </submittedName>
</protein>
<evidence type="ECO:0000256" key="1">
    <source>
        <dbReference type="SAM" id="MobiDB-lite"/>
    </source>
</evidence>
<gene>
    <name evidence="3" type="ORF">DICSQDRAFT_141082</name>
</gene>
<name>R7SNT8_DICSQ</name>
<keyword evidence="2" id="KW-0472">Membrane</keyword>
<dbReference type="AlphaFoldDB" id="R7SNT8"/>
<dbReference type="GeneID" id="18836112"/>
<feature type="region of interest" description="Disordered" evidence="1">
    <location>
        <begin position="1"/>
        <end position="71"/>
    </location>
</feature>
<reference evidence="3 4" key="1">
    <citation type="journal article" date="2012" name="Science">
        <title>The Paleozoic origin of enzymatic lignin decomposition reconstructed from 31 fungal genomes.</title>
        <authorList>
            <person name="Floudas D."/>
            <person name="Binder M."/>
            <person name="Riley R."/>
            <person name="Barry K."/>
            <person name="Blanchette R.A."/>
            <person name="Henrissat B."/>
            <person name="Martinez A.T."/>
            <person name="Otillar R."/>
            <person name="Spatafora J.W."/>
            <person name="Yadav J.S."/>
            <person name="Aerts A."/>
            <person name="Benoit I."/>
            <person name="Boyd A."/>
            <person name="Carlson A."/>
            <person name="Copeland A."/>
            <person name="Coutinho P.M."/>
            <person name="de Vries R.P."/>
            <person name="Ferreira P."/>
            <person name="Findley K."/>
            <person name="Foster B."/>
            <person name="Gaskell J."/>
            <person name="Glotzer D."/>
            <person name="Gorecki P."/>
            <person name="Heitman J."/>
            <person name="Hesse C."/>
            <person name="Hori C."/>
            <person name="Igarashi K."/>
            <person name="Jurgens J.A."/>
            <person name="Kallen N."/>
            <person name="Kersten P."/>
            <person name="Kohler A."/>
            <person name="Kuees U."/>
            <person name="Kumar T.K.A."/>
            <person name="Kuo A."/>
            <person name="LaButti K."/>
            <person name="Larrondo L.F."/>
            <person name="Lindquist E."/>
            <person name="Ling A."/>
            <person name="Lombard V."/>
            <person name="Lucas S."/>
            <person name="Lundell T."/>
            <person name="Martin R."/>
            <person name="McLaughlin D.J."/>
            <person name="Morgenstern I."/>
            <person name="Morin E."/>
            <person name="Murat C."/>
            <person name="Nagy L.G."/>
            <person name="Nolan M."/>
            <person name="Ohm R.A."/>
            <person name="Patyshakuliyeva A."/>
            <person name="Rokas A."/>
            <person name="Ruiz-Duenas F.J."/>
            <person name="Sabat G."/>
            <person name="Salamov A."/>
            <person name="Samejima M."/>
            <person name="Schmutz J."/>
            <person name="Slot J.C."/>
            <person name="St John F."/>
            <person name="Stenlid J."/>
            <person name="Sun H."/>
            <person name="Sun S."/>
            <person name="Syed K."/>
            <person name="Tsang A."/>
            <person name="Wiebenga A."/>
            <person name="Young D."/>
            <person name="Pisabarro A."/>
            <person name="Eastwood D.C."/>
            <person name="Martin F."/>
            <person name="Cullen D."/>
            <person name="Grigoriev I.V."/>
            <person name="Hibbett D.S."/>
        </authorList>
    </citation>
    <scope>NUCLEOTIDE SEQUENCE [LARGE SCALE GENOMIC DNA]</scope>
    <source>
        <strain evidence="3 4">LYAD-421 SS1</strain>
    </source>
</reference>
<dbReference type="OrthoDB" id="2747816at2759"/>
<keyword evidence="2" id="KW-0812">Transmembrane</keyword>
<feature type="transmembrane region" description="Helical" evidence="2">
    <location>
        <begin position="81"/>
        <end position="105"/>
    </location>
</feature>
<dbReference type="Proteomes" id="UP000053319">
    <property type="component" value="Unassembled WGS sequence"/>
</dbReference>
<evidence type="ECO:0000256" key="2">
    <source>
        <dbReference type="SAM" id="Phobius"/>
    </source>
</evidence>
<dbReference type="KEGG" id="dsq:DICSQDRAFT_141082"/>
<organism evidence="3 4">
    <name type="scientific">Dichomitus squalens (strain LYAD-421)</name>
    <name type="common">Western red white-rot fungus</name>
    <dbReference type="NCBI Taxonomy" id="732165"/>
    <lineage>
        <taxon>Eukaryota</taxon>
        <taxon>Fungi</taxon>
        <taxon>Dikarya</taxon>
        <taxon>Basidiomycota</taxon>
        <taxon>Agaricomycotina</taxon>
        <taxon>Agaricomycetes</taxon>
        <taxon>Polyporales</taxon>
        <taxon>Polyporaceae</taxon>
        <taxon>Dichomitus</taxon>
    </lineage>
</organism>
<dbReference type="HOGENOM" id="CLU_1695416_0_0_1"/>
<sequence length="155" mass="16252">MATQNKIEYTEDVKADPFTLPEYTVPQPDSAPSPAHSTVASPHEERYQETADDESSDPEERSSETLQSDGGKALKMLGTGVVAIVLPPVLIAGAAVASVGVMIYGCGKLLEGIGKGLAVGPETAYKAGVKPQVKRLKRGFGVDDSKKDARGPISI</sequence>
<dbReference type="RefSeq" id="XP_007370594.1">
    <property type="nucleotide sequence ID" value="XM_007370532.1"/>
</dbReference>
<proteinExistence type="predicted"/>
<dbReference type="EMBL" id="JH719466">
    <property type="protein sequence ID" value="EJF56642.1"/>
    <property type="molecule type" value="Genomic_DNA"/>
</dbReference>
<accession>R7SNT8</accession>
<evidence type="ECO:0000313" key="4">
    <source>
        <dbReference type="Proteomes" id="UP000053319"/>
    </source>
</evidence>
<evidence type="ECO:0000313" key="3">
    <source>
        <dbReference type="EMBL" id="EJF56642.1"/>
    </source>
</evidence>